<dbReference type="AlphaFoldDB" id="A0A9X1F9C8"/>
<evidence type="ECO:0000313" key="2">
    <source>
        <dbReference type="Proteomes" id="UP001138894"/>
    </source>
</evidence>
<gene>
    <name evidence="1" type="ORF">KCG49_04000</name>
</gene>
<organism evidence="1 2">
    <name type="scientific">Winogradskyella luteola</name>
    <dbReference type="NCBI Taxonomy" id="2828330"/>
    <lineage>
        <taxon>Bacteria</taxon>
        <taxon>Pseudomonadati</taxon>
        <taxon>Bacteroidota</taxon>
        <taxon>Flavobacteriia</taxon>
        <taxon>Flavobacteriales</taxon>
        <taxon>Flavobacteriaceae</taxon>
        <taxon>Winogradskyella</taxon>
    </lineage>
</organism>
<dbReference type="RefSeq" id="WP_218544910.1">
    <property type="nucleotide sequence ID" value="NZ_JAGSPD010000003.1"/>
</dbReference>
<name>A0A9X1F9C8_9FLAO</name>
<keyword evidence="2" id="KW-1185">Reference proteome</keyword>
<dbReference type="EMBL" id="JAGSPD010000003">
    <property type="protein sequence ID" value="MBV7268355.1"/>
    <property type="molecule type" value="Genomic_DNA"/>
</dbReference>
<dbReference type="Proteomes" id="UP001138894">
    <property type="component" value="Unassembled WGS sequence"/>
</dbReference>
<evidence type="ECO:0000313" key="1">
    <source>
        <dbReference type="EMBL" id="MBV7268355.1"/>
    </source>
</evidence>
<sequence>MAEVVYIEINGNNIIVGVHSEDIANALLPQNHNVIEAEVEEPEGLVGLDASFITETLDKRPDPVDSTLAELQRGQLRRLSIELDLMVRLGEDTTAKQAEFDALKNTYQNPPP</sequence>
<protein>
    <submittedName>
        <fullName evidence="1">Uncharacterized protein</fullName>
    </submittedName>
</protein>
<reference evidence="1" key="1">
    <citation type="submission" date="2021-04" db="EMBL/GenBank/DDBJ databases">
        <authorList>
            <person name="Pira H."/>
            <person name="Risdian C."/>
            <person name="Wink J."/>
        </authorList>
    </citation>
    <scope>NUCLEOTIDE SEQUENCE</scope>
    <source>
        <strain evidence="1">WHY3</strain>
    </source>
</reference>
<accession>A0A9X1F9C8</accession>
<comment type="caution">
    <text evidence="1">The sequence shown here is derived from an EMBL/GenBank/DDBJ whole genome shotgun (WGS) entry which is preliminary data.</text>
</comment>
<proteinExistence type="predicted"/>